<sequence>MKWLEVVYKEKKAGSKEKEVELPRESGIGFKKRKDLSEPLQRDFGVEIRDQLDQEIAKMFYTRDLPFNLARNPHYAVHCFREVKDRFFIAELMKKVINEIGHQNVVQIITDNAANFKAAGEIIKSQFPHIYWTSSVMHTHNLALKNVCSPRNVETNETTYEECK</sequence>
<accession>A0A5N6P4L5</accession>
<evidence type="ECO:0000259" key="1">
    <source>
        <dbReference type="Pfam" id="PF04937"/>
    </source>
</evidence>
<name>A0A5N6P4L5_9ASTR</name>
<evidence type="ECO:0000313" key="2">
    <source>
        <dbReference type="EMBL" id="KAD5803581.1"/>
    </source>
</evidence>
<protein>
    <recommendedName>
        <fullName evidence="1">DUF659 domain-containing protein</fullName>
    </recommendedName>
</protein>
<dbReference type="EMBL" id="SZYD01000007">
    <property type="protein sequence ID" value="KAD5803581.1"/>
    <property type="molecule type" value="Genomic_DNA"/>
</dbReference>
<dbReference type="OrthoDB" id="1937290at2759"/>
<dbReference type="Pfam" id="PF04937">
    <property type="entry name" value="DUF659"/>
    <property type="match status" value="1"/>
</dbReference>
<proteinExistence type="predicted"/>
<dbReference type="AlphaFoldDB" id="A0A5N6P4L5"/>
<gene>
    <name evidence="2" type="ORF">E3N88_14941</name>
</gene>
<keyword evidence="3" id="KW-1185">Reference proteome</keyword>
<dbReference type="Proteomes" id="UP000326396">
    <property type="component" value="Linkage Group LG15"/>
</dbReference>
<organism evidence="2 3">
    <name type="scientific">Mikania micrantha</name>
    <name type="common">bitter vine</name>
    <dbReference type="NCBI Taxonomy" id="192012"/>
    <lineage>
        <taxon>Eukaryota</taxon>
        <taxon>Viridiplantae</taxon>
        <taxon>Streptophyta</taxon>
        <taxon>Embryophyta</taxon>
        <taxon>Tracheophyta</taxon>
        <taxon>Spermatophyta</taxon>
        <taxon>Magnoliopsida</taxon>
        <taxon>eudicotyledons</taxon>
        <taxon>Gunneridae</taxon>
        <taxon>Pentapetalae</taxon>
        <taxon>asterids</taxon>
        <taxon>campanulids</taxon>
        <taxon>Asterales</taxon>
        <taxon>Asteraceae</taxon>
        <taxon>Asteroideae</taxon>
        <taxon>Heliantheae alliance</taxon>
        <taxon>Eupatorieae</taxon>
        <taxon>Mikania</taxon>
    </lineage>
</organism>
<evidence type="ECO:0000313" key="3">
    <source>
        <dbReference type="Proteomes" id="UP000326396"/>
    </source>
</evidence>
<comment type="caution">
    <text evidence="2">The sequence shown here is derived from an EMBL/GenBank/DDBJ whole genome shotgun (WGS) entry which is preliminary data.</text>
</comment>
<dbReference type="PANTHER" id="PTHR32166:SF81">
    <property type="entry name" value="OS06G0658400 PROTEIN"/>
    <property type="match status" value="1"/>
</dbReference>
<reference evidence="2 3" key="1">
    <citation type="submission" date="2019-05" db="EMBL/GenBank/DDBJ databases">
        <title>Mikania micrantha, genome provides insights into the molecular mechanism of rapid growth.</title>
        <authorList>
            <person name="Liu B."/>
        </authorList>
    </citation>
    <scope>NUCLEOTIDE SEQUENCE [LARGE SCALE GENOMIC DNA]</scope>
    <source>
        <strain evidence="2">NLD-2019</strain>
        <tissue evidence="2">Leaf</tissue>
    </source>
</reference>
<dbReference type="PANTHER" id="PTHR32166">
    <property type="entry name" value="OSJNBA0013A04.12 PROTEIN"/>
    <property type="match status" value="1"/>
</dbReference>
<feature type="domain" description="DUF659" evidence="1">
    <location>
        <begin position="76"/>
        <end position="153"/>
    </location>
</feature>
<dbReference type="InterPro" id="IPR007021">
    <property type="entry name" value="DUF659"/>
</dbReference>